<dbReference type="PROSITE" id="PS50045">
    <property type="entry name" value="SIGMA54_INTERACT_4"/>
    <property type="match status" value="1"/>
</dbReference>
<dbReference type="Pfam" id="PF00158">
    <property type="entry name" value="Sigma54_activat"/>
    <property type="match status" value="1"/>
</dbReference>
<dbReference type="SUPFAM" id="SSF46689">
    <property type="entry name" value="Homeodomain-like"/>
    <property type="match status" value="1"/>
</dbReference>
<dbReference type="NCBIfam" id="TIGR00229">
    <property type="entry name" value="sensory_box"/>
    <property type="match status" value="1"/>
</dbReference>
<proteinExistence type="predicted"/>
<dbReference type="GO" id="GO:0006355">
    <property type="term" value="P:regulation of DNA-templated transcription"/>
    <property type="evidence" value="ECO:0007669"/>
    <property type="project" value="InterPro"/>
</dbReference>
<dbReference type="Gene3D" id="3.30.450.20">
    <property type="entry name" value="PAS domain"/>
    <property type="match status" value="1"/>
</dbReference>
<dbReference type="InterPro" id="IPR009057">
    <property type="entry name" value="Homeodomain-like_sf"/>
</dbReference>
<dbReference type="SMART" id="SM00382">
    <property type="entry name" value="AAA"/>
    <property type="match status" value="1"/>
</dbReference>
<evidence type="ECO:0000313" key="7">
    <source>
        <dbReference type="EMBL" id="MBB5174478.1"/>
    </source>
</evidence>
<dbReference type="AlphaFoldDB" id="A0A840QT42"/>
<dbReference type="InterPro" id="IPR000014">
    <property type="entry name" value="PAS"/>
</dbReference>
<keyword evidence="3" id="KW-0805">Transcription regulation</keyword>
<keyword evidence="4" id="KW-0804">Transcription</keyword>
<dbReference type="PANTHER" id="PTHR32071:SF57">
    <property type="entry name" value="C4-DICARBOXYLATE TRANSPORT TRANSCRIPTIONAL REGULATORY PROTEIN DCTD"/>
    <property type="match status" value="1"/>
</dbReference>
<dbReference type="Gene3D" id="3.40.50.300">
    <property type="entry name" value="P-loop containing nucleotide triphosphate hydrolases"/>
    <property type="match status" value="1"/>
</dbReference>
<evidence type="ECO:0000256" key="2">
    <source>
        <dbReference type="ARBA" id="ARBA00022840"/>
    </source>
</evidence>
<keyword evidence="2" id="KW-0067">ATP-binding</keyword>
<dbReference type="FunFam" id="3.40.50.300:FF:000006">
    <property type="entry name" value="DNA-binding transcriptional regulator NtrC"/>
    <property type="match status" value="1"/>
</dbReference>
<reference evidence="7 8" key="1">
    <citation type="submission" date="2020-08" db="EMBL/GenBank/DDBJ databases">
        <title>Genomic Encyclopedia of Type Strains, Phase IV (KMG-IV): sequencing the most valuable type-strain genomes for metagenomic binning, comparative biology and taxonomic classification.</title>
        <authorList>
            <person name="Goeker M."/>
        </authorList>
    </citation>
    <scope>NUCLEOTIDE SEQUENCE [LARGE SCALE GENOMIC DNA]</scope>
    <source>
        <strain evidence="7 8">DSM 24696</strain>
    </source>
</reference>
<gene>
    <name evidence="7" type="ORF">HNQ41_002693</name>
</gene>
<dbReference type="GO" id="GO:0043565">
    <property type="term" value="F:sequence-specific DNA binding"/>
    <property type="evidence" value="ECO:0007669"/>
    <property type="project" value="InterPro"/>
</dbReference>
<dbReference type="SMART" id="SM00091">
    <property type="entry name" value="PAS"/>
    <property type="match status" value="1"/>
</dbReference>
<evidence type="ECO:0000256" key="4">
    <source>
        <dbReference type="ARBA" id="ARBA00023163"/>
    </source>
</evidence>
<accession>A0A840QT42</accession>
<dbReference type="InterPro" id="IPR002197">
    <property type="entry name" value="HTH_Fis"/>
</dbReference>
<evidence type="ECO:0000313" key="8">
    <source>
        <dbReference type="Proteomes" id="UP000551878"/>
    </source>
</evidence>
<dbReference type="Gene3D" id="1.10.10.60">
    <property type="entry name" value="Homeodomain-like"/>
    <property type="match status" value="1"/>
</dbReference>
<sequence length="468" mass="52866">MSVQQYEANILTTILEHAYEGVAVVDKNGDIIHFNDAYCRILGVKKEEAIGRYVTDVIENTRLHHILETGVPERGKLQTIAGQKMVVHRIPVWEGGTVVAAIGMLVFEGVSELYEILDQLEENTNYSEKRLLKVDSKKDKQNQSNTNFDEIIGQSEALVNTKRLAQKASKTLATVLITGESGTGKELFAKAIHEQSPYADGQFVSINCAAIPEHLLEAELFGYEEGAFTGAKKGGKQGLIELASHGTLFLDEIGDMPLHMQSKLLRVLQEKEVVRVGGIKPYPTNARIVAATNKNLLDLINEDQFREDLYYRLNIIPIHIPPLRARKSDVRLLLAKILEDVCQKYETNQKQFTAPAISMLMKYHWPGNVREMMNIIEQLVSLVDKEHISPQDLPIEIHTENEPSSASKFEHSTEKDWFHEFKSNKNDEEKEYILKALKQTNGNKAQAAKLLGIHRSTLYDKLKKFHIT</sequence>
<protein>
    <submittedName>
        <fullName evidence="7">Transcriptional regulator with PAS, ATPase and Fis domain</fullName>
    </submittedName>
</protein>
<evidence type="ECO:0000259" key="5">
    <source>
        <dbReference type="PROSITE" id="PS50045"/>
    </source>
</evidence>
<dbReference type="InterPro" id="IPR058031">
    <property type="entry name" value="AAA_lid_NorR"/>
</dbReference>
<keyword evidence="8" id="KW-1185">Reference proteome</keyword>
<dbReference type="InterPro" id="IPR025662">
    <property type="entry name" value="Sigma_54_int_dom_ATP-bd_1"/>
</dbReference>
<feature type="domain" description="PAS" evidence="6">
    <location>
        <begin position="7"/>
        <end position="52"/>
    </location>
</feature>
<dbReference type="SUPFAM" id="SSF52540">
    <property type="entry name" value="P-loop containing nucleoside triphosphate hydrolases"/>
    <property type="match status" value="1"/>
</dbReference>
<evidence type="ECO:0000256" key="1">
    <source>
        <dbReference type="ARBA" id="ARBA00022741"/>
    </source>
</evidence>
<keyword evidence="1" id="KW-0547">Nucleotide-binding</keyword>
<dbReference type="InterPro" id="IPR035965">
    <property type="entry name" value="PAS-like_dom_sf"/>
</dbReference>
<evidence type="ECO:0000259" key="6">
    <source>
        <dbReference type="PROSITE" id="PS50112"/>
    </source>
</evidence>
<dbReference type="Pfam" id="PF25601">
    <property type="entry name" value="AAA_lid_14"/>
    <property type="match status" value="1"/>
</dbReference>
<dbReference type="PROSITE" id="PS50112">
    <property type="entry name" value="PAS"/>
    <property type="match status" value="1"/>
</dbReference>
<dbReference type="InterPro" id="IPR027417">
    <property type="entry name" value="P-loop_NTPase"/>
</dbReference>
<dbReference type="InterPro" id="IPR002078">
    <property type="entry name" value="Sigma_54_int"/>
</dbReference>
<dbReference type="InterPro" id="IPR003593">
    <property type="entry name" value="AAA+_ATPase"/>
</dbReference>
<name>A0A840QT42_9BACI</name>
<dbReference type="EMBL" id="JACHHB010000013">
    <property type="protein sequence ID" value="MBB5174478.1"/>
    <property type="molecule type" value="Genomic_DNA"/>
</dbReference>
<dbReference type="InterPro" id="IPR013767">
    <property type="entry name" value="PAS_fold"/>
</dbReference>
<dbReference type="GO" id="GO:0005524">
    <property type="term" value="F:ATP binding"/>
    <property type="evidence" value="ECO:0007669"/>
    <property type="project" value="UniProtKB-KW"/>
</dbReference>
<evidence type="ECO:0000256" key="3">
    <source>
        <dbReference type="ARBA" id="ARBA00023015"/>
    </source>
</evidence>
<organism evidence="7 8">
    <name type="scientific">Texcoconibacillus texcoconensis</name>
    <dbReference type="NCBI Taxonomy" id="1095777"/>
    <lineage>
        <taxon>Bacteria</taxon>
        <taxon>Bacillati</taxon>
        <taxon>Bacillota</taxon>
        <taxon>Bacilli</taxon>
        <taxon>Bacillales</taxon>
        <taxon>Bacillaceae</taxon>
        <taxon>Texcoconibacillus</taxon>
    </lineage>
</organism>
<dbReference type="RefSeq" id="WP_184664900.1">
    <property type="nucleotide sequence ID" value="NZ_JACHHB010000013.1"/>
</dbReference>
<dbReference type="Gene3D" id="1.10.8.60">
    <property type="match status" value="1"/>
</dbReference>
<dbReference type="PROSITE" id="PS00675">
    <property type="entry name" value="SIGMA54_INTERACT_1"/>
    <property type="match status" value="1"/>
</dbReference>
<dbReference type="Proteomes" id="UP000551878">
    <property type="component" value="Unassembled WGS sequence"/>
</dbReference>
<dbReference type="Pfam" id="PF02954">
    <property type="entry name" value="HTH_8"/>
    <property type="match status" value="1"/>
</dbReference>
<dbReference type="CDD" id="cd00130">
    <property type="entry name" value="PAS"/>
    <property type="match status" value="1"/>
</dbReference>
<comment type="caution">
    <text evidence="7">The sequence shown here is derived from an EMBL/GenBank/DDBJ whole genome shotgun (WGS) entry which is preliminary data.</text>
</comment>
<dbReference type="PANTHER" id="PTHR32071">
    <property type="entry name" value="TRANSCRIPTIONAL REGULATORY PROTEIN"/>
    <property type="match status" value="1"/>
</dbReference>
<dbReference type="Pfam" id="PF00989">
    <property type="entry name" value="PAS"/>
    <property type="match status" value="1"/>
</dbReference>
<feature type="domain" description="Sigma-54 factor interaction" evidence="5">
    <location>
        <begin position="151"/>
        <end position="381"/>
    </location>
</feature>
<dbReference type="SUPFAM" id="SSF55785">
    <property type="entry name" value="PYP-like sensor domain (PAS domain)"/>
    <property type="match status" value="1"/>
</dbReference>
<dbReference type="PRINTS" id="PR01590">
    <property type="entry name" value="HTHFIS"/>
</dbReference>
<dbReference type="CDD" id="cd00009">
    <property type="entry name" value="AAA"/>
    <property type="match status" value="1"/>
</dbReference>